<dbReference type="Pfam" id="PF11412">
    <property type="entry name" value="DsbD_N"/>
    <property type="match status" value="1"/>
</dbReference>
<dbReference type="Proteomes" id="UP000243507">
    <property type="component" value="Unassembled WGS sequence"/>
</dbReference>
<evidence type="ECO:0000259" key="1">
    <source>
        <dbReference type="Pfam" id="PF11412"/>
    </source>
</evidence>
<sequence>MMPRLPLPKGMEEAEVIEGWRTPEGARIAAIRILLDEGWKTYWRSPGEAGIPPQFDFTASENVAGVEVLWPRPEVFEQNGMRTLGYHDEVVLPLAITPTDPERPVNLAIDLDFGICQEICVPVSVAVSAELDGPDEAAPAIEAALTAQPRLSDINAQCIVEPIADGMRVTARMPVPASGAEPVAVFELDHPGIWVSEAQTHREGDTLVSMAEFVPGDGQPFPLDAEKLRITLFEGGDALELDGCED</sequence>
<protein>
    <recommendedName>
        <fullName evidence="1">Thiol:disulfide interchange protein DsbD N-terminal domain-containing protein</fullName>
    </recommendedName>
</protein>
<evidence type="ECO:0000313" key="3">
    <source>
        <dbReference type="Proteomes" id="UP000243507"/>
    </source>
</evidence>
<proteinExistence type="predicted"/>
<keyword evidence="3" id="KW-1185">Reference proteome</keyword>
<dbReference type="AlphaFoldDB" id="A0A2A4CLJ0"/>
<feature type="domain" description="Thiol:disulfide interchange protein DsbD N-terminal" evidence="1">
    <location>
        <begin position="23"/>
        <end position="125"/>
    </location>
</feature>
<comment type="caution">
    <text evidence="2">The sequence shown here is derived from an EMBL/GenBank/DDBJ whole genome shotgun (WGS) entry which is preliminary data.</text>
</comment>
<organism evidence="2 3">
    <name type="scientific">Pseudothioclava arenosa</name>
    <dbReference type="NCBI Taxonomy" id="1795308"/>
    <lineage>
        <taxon>Bacteria</taxon>
        <taxon>Pseudomonadati</taxon>
        <taxon>Pseudomonadota</taxon>
        <taxon>Alphaproteobacteria</taxon>
        <taxon>Rhodobacterales</taxon>
        <taxon>Paracoccaceae</taxon>
        <taxon>Pseudothioclava</taxon>
    </lineage>
</organism>
<evidence type="ECO:0000313" key="2">
    <source>
        <dbReference type="EMBL" id="PCD76111.1"/>
    </source>
</evidence>
<gene>
    <name evidence="2" type="ORF">CLN94_11430</name>
</gene>
<accession>A0A2A4CLJ0</accession>
<dbReference type="RefSeq" id="WP_096434097.1">
    <property type="nucleotide sequence ID" value="NZ_NTJD01000008.1"/>
</dbReference>
<reference evidence="2 3" key="1">
    <citation type="submission" date="2017-09" db="EMBL/GenBank/DDBJ databases">
        <title>A multilocus sequence analysis scheme for characterization of bacteria in the genus Thioclava.</title>
        <authorList>
            <person name="Liu Y."/>
            <person name="Shao Z."/>
        </authorList>
    </citation>
    <scope>NUCLEOTIDE SEQUENCE [LARGE SCALE GENOMIC DNA]</scope>
    <source>
        <strain evidence="2 3">CAU 1312</strain>
    </source>
</reference>
<name>A0A2A4CLJ0_9RHOB</name>
<dbReference type="InterPro" id="IPR028250">
    <property type="entry name" value="DsbDN"/>
</dbReference>
<dbReference type="OrthoDB" id="9811036at2"/>
<dbReference type="EMBL" id="NTJD01000008">
    <property type="protein sequence ID" value="PCD76111.1"/>
    <property type="molecule type" value="Genomic_DNA"/>
</dbReference>